<organism evidence="2 3">
    <name type="scientific">Mycoplasmopsis felifaucium</name>
    <dbReference type="NCBI Taxonomy" id="35768"/>
    <lineage>
        <taxon>Bacteria</taxon>
        <taxon>Bacillati</taxon>
        <taxon>Mycoplasmatota</taxon>
        <taxon>Mycoplasmoidales</taxon>
        <taxon>Metamycoplasmataceae</taxon>
        <taxon>Mycoplasmopsis</taxon>
    </lineage>
</organism>
<name>A0ABZ2RSH7_9BACT</name>
<dbReference type="InterPro" id="IPR002871">
    <property type="entry name" value="NIF_FeS_clus_asmbl_NifU_N"/>
</dbReference>
<evidence type="ECO:0000313" key="3">
    <source>
        <dbReference type="Proteomes" id="UP001477443"/>
    </source>
</evidence>
<reference evidence="2" key="1">
    <citation type="submission" date="2024-03" db="EMBL/GenBank/DDBJ databases">
        <title>Complete genome sequence of Mycoplasma felifaucium Z921 isolated from the trachea of a cheetah.</title>
        <authorList>
            <person name="Spergser J."/>
        </authorList>
    </citation>
    <scope>NUCLEOTIDE SEQUENCE [LARGE SCALE GENOMIC DNA]</scope>
    <source>
        <strain evidence="2">Z921</strain>
    </source>
</reference>
<sequence length="142" mass="16289">MSFSNNEKRDIIMSHYLDPAFKKDEITNKIVKYGESCADYLEFEVAVENNIIKDIAFKGSGCAFFIASTDILCSYLKGMDLSEFPNFASKYEDLINGNITDELELNNLGELAVFQNVKQHYNRLNCVLMLLRPLKEKLLNEK</sequence>
<evidence type="ECO:0000259" key="1">
    <source>
        <dbReference type="Pfam" id="PF01592"/>
    </source>
</evidence>
<proteinExistence type="predicted"/>
<gene>
    <name evidence="2" type="ORF">WG617_00765</name>
</gene>
<dbReference type="CDD" id="cd06664">
    <property type="entry name" value="IscU_like"/>
    <property type="match status" value="1"/>
</dbReference>
<dbReference type="SUPFAM" id="SSF82649">
    <property type="entry name" value="SufE/NifU"/>
    <property type="match status" value="1"/>
</dbReference>
<accession>A0ABZ2RSH7</accession>
<dbReference type="Proteomes" id="UP001477443">
    <property type="component" value="Chromosome"/>
</dbReference>
<dbReference type="RefSeq" id="WP_338822782.1">
    <property type="nucleotide sequence ID" value="NZ_CP148067.1"/>
</dbReference>
<protein>
    <submittedName>
        <fullName evidence="2">Iron-sulfur cluster assembly scaffold protein</fullName>
    </submittedName>
</protein>
<keyword evidence="3" id="KW-1185">Reference proteome</keyword>
<dbReference type="Pfam" id="PF01592">
    <property type="entry name" value="NifU_N"/>
    <property type="match status" value="1"/>
</dbReference>
<dbReference type="EMBL" id="CP148067">
    <property type="protein sequence ID" value="WXL29172.1"/>
    <property type="molecule type" value="Genomic_DNA"/>
</dbReference>
<dbReference type="Gene3D" id="3.90.1010.10">
    <property type="match status" value="1"/>
</dbReference>
<feature type="domain" description="NIF system FeS cluster assembly NifU N-terminal" evidence="1">
    <location>
        <begin position="9"/>
        <end position="123"/>
    </location>
</feature>
<evidence type="ECO:0000313" key="2">
    <source>
        <dbReference type="EMBL" id="WXL29172.1"/>
    </source>
</evidence>